<name>A0ABQ6N7K0_9STRA</name>
<reference evidence="1 2" key="1">
    <citation type="journal article" date="2023" name="Commun. Biol.">
        <title>Genome analysis of Parmales, the sister group of diatoms, reveals the evolutionary specialization of diatoms from phago-mixotrophs to photoautotrophs.</title>
        <authorList>
            <person name="Ban H."/>
            <person name="Sato S."/>
            <person name="Yoshikawa S."/>
            <person name="Yamada K."/>
            <person name="Nakamura Y."/>
            <person name="Ichinomiya M."/>
            <person name="Sato N."/>
            <person name="Blanc-Mathieu R."/>
            <person name="Endo H."/>
            <person name="Kuwata A."/>
            <person name="Ogata H."/>
        </authorList>
    </citation>
    <scope>NUCLEOTIDE SEQUENCE [LARGE SCALE GENOMIC DNA]</scope>
</reference>
<dbReference type="Proteomes" id="UP001165060">
    <property type="component" value="Unassembled WGS sequence"/>
</dbReference>
<evidence type="ECO:0000313" key="1">
    <source>
        <dbReference type="EMBL" id="GMI42379.1"/>
    </source>
</evidence>
<dbReference type="InterPro" id="IPR013761">
    <property type="entry name" value="SAM/pointed_sf"/>
</dbReference>
<protein>
    <recommendedName>
        <fullName evidence="3">SAM domain-containing protein</fullName>
    </recommendedName>
</protein>
<feature type="non-terminal residue" evidence="1">
    <location>
        <position position="1"/>
    </location>
</feature>
<comment type="caution">
    <text evidence="1">The sequence shown here is derived from an EMBL/GenBank/DDBJ whole genome shotgun (WGS) entry which is preliminary data.</text>
</comment>
<organism evidence="1 2">
    <name type="scientific">Tetraparma gracilis</name>
    <dbReference type="NCBI Taxonomy" id="2962635"/>
    <lineage>
        <taxon>Eukaryota</taxon>
        <taxon>Sar</taxon>
        <taxon>Stramenopiles</taxon>
        <taxon>Ochrophyta</taxon>
        <taxon>Bolidophyceae</taxon>
        <taxon>Parmales</taxon>
        <taxon>Triparmaceae</taxon>
        <taxon>Tetraparma</taxon>
    </lineage>
</organism>
<evidence type="ECO:0008006" key="3">
    <source>
        <dbReference type="Google" id="ProtNLM"/>
    </source>
</evidence>
<keyword evidence="2" id="KW-1185">Reference proteome</keyword>
<sequence>YGEAFELNNIDGESLLNLRSRGDLKPLGVLPMHAKKVIDRVKVWRCVGVPVHALQ</sequence>
<dbReference type="EMBL" id="BRYB01002280">
    <property type="protein sequence ID" value="GMI42379.1"/>
    <property type="molecule type" value="Genomic_DNA"/>
</dbReference>
<gene>
    <name evidence="1" type="ORF">TeGR_g11795</name>
</gene>
<dbReference type="Gene3D" id="1.10.150.50">
    <property type="entry name" value="Transcription Factor, Ets-1"/>
    <property type="match status" value="1"/>
</dbReference>
<evidence type="ECO:0000313" key="2">
    <source>
        <dbReference type="Proteomes" id="UP001165060"/>
    </source>
</evidence>
<proteinExistence type="predicted"/>
<accession>A0ABQ6N7K0</accession>